<comment type="caution">
    <text evidence="12">The sequence shown here is derived from an EMBL/GenBank/DDBJ whole genome shotgun (WGS) entry which is preliminary data.</text>
</comment>
<evidence type="ECO:0000256" key="9">
    <source>
        <dbReference type="RuleBase" id="RU369079"/>
    </source>
</evidence>
<feature type="transmembrane region" description="Helical" evidence="9">
    <location>
        <begin position="91"/>
        <end position="114"/>
    </location>
</feature>
<sequence>MNLLLLFSRGVDWLNAFIGRYAIWLIFVATLISAVNALVRKLLGVSSNAFLEIQWYLFAWSFLIAAGYTLLHREHVRIDVLNSRLPKKVQVWIDIVGFALFLTPLCLVIIYLTWPVVLQMYQSGETSGNSGGLVRWPVWLAIPVGVTLLMLQGWSELIKRIAFLRGQGPDPMGRLSQATAEQELAEALRQQTQEAQVSQQLAQGPQPAAGQQPQS</sequence>
<accession>A0A2A2ATR4</accession>
<evidence type="ECO:0000256" key="8">
    <source>
        <dbReference type="ARBA" id="ARBA00038436"/>
    </source>
</evidence>
<keyword evidence="4 9" id="KW-0997">Cell inner membrane</keyword>
<feature type="transmembrane region" description="Helical" evidence="9">
    <location>
        <begin position="53"/>
        <end position="71"/>
    </location>
</feature>
<dbReference type="Pfam" id="PF04290">
    <property type="entry name" value="DctQ"/>
    <property type="match status" value="1"/>
</dbReference>
<gene>
    <name evidence="12" type="ORF">CK623_02345</name>
</gene>
<evidence type="ECO:0000259" key="11">
    <source>
        <dbReference type="Pfam" id="PF04290"/>
    </source>
</evidence>
<evidence type="ECO:0000313" key="12">
    <source>
        <dbReference type="EMBL" id="PAT41118.1"/>
    </source>
</evidence>
<keyword evidence="2 9" id="KW-0813">Transport</keyword>
<dbReference type="EMBL" id="NSJD01000002">
    <property type="protein sequence ID" value="PAT41118.1"/>
    <property type="molecule type" value="Genomic_DNA"/>
</dbReference>
<dbReference type="AlphaFoldDB" id="A0A2A2ATR4"/>
<evidence type="ECO:0000256" key="2">
    <source>
        <dbReference type="ARBA" id="ARBA00022448"/>
    </source>
</evidence>
<name>A0A2A2ATR4_9BURK</name>
<keyword evidence="3" id="KW-1003">Cell membrane</keyword>
<comment type="similarity">
    <text evidence="8 9">Belongs to the TRAP transporter small permease family.</text>
</comment>
<dbReference type="InterPro" id="IPR007387">
    <property type="entry name" value="TRAP_DctQ"/>
</dbReference>
<dbReference type="GO" id="GO:0005886">
    <property type="term" value="C:plasma membrane"/>
    <property type="evidence" value="ECO:0007669"/>
    <property type="project" value="UniProtKB-SubCell"/>
</dbReference>
<proteinExistence type="inferred from homology"/>
<evidence type="ECO:0000256" key="6">
    <source>
        <dbReference type="ARBA" id="ARBA00022989"/>
    </source>
</evidence>
<feature type="domain" description="Tripartite ATP-independent periplasmic transporters DctQ component" evidence="11">
    <location>
        <begin position="31"/>
        <end position="161"/>
    </location>
</feature>
<dbReference type="RefSeq" id="WP_095556203.1">
    <property type="nucleotide sequence ID" value="NZ_NSJD01000002.1"/>
</dbReference>
<feature type="transmembrane region" description="Helical" evidence="9">
    <location>
        <begin position="134"/>
        <end position="151"/>
    </location>
</feature>
<keyword evidence="7 9" id="KW-0472">Membrane</keyword>
<dbReference type="PANTHER" id="PTHR35011">
    <property type="entry name" value="2,3-DIKETO-L-GULONATE TRAP TRANSPORTER SMALL PERMEASE PROTEIN YIAM"/>
    <property type="match status" value="1"/>
</dbReference>
<evidence type="ECO:0000256" key="5">
    <source>
        <dbReference type="ARBA" id="ARBA00022692"/>
    </source>
</evidence>
<feature type="region of interest" description="Disordered" evidence="10">
    <location>
        <begin position="191"/>
        <end position="215"/>
    </location>
</feature>
<comment type="function">
    <text evidence="9">Part of the tripartite ATP-independent periplasmic (TRAP) transport system.</text>
</comment>
<dbReference type="GO" id="GO:0022857">
    <property type="term" value="F:transmembrane transporter activity"/>
    <property type="evidence" value="ECO:0007669"/>
    <property type="project" value="UniProtKB-UniRule"/>
</dbReference>
<dbReference type="PANTHER" id="PTHR35011:SF4">
    <property type="entry name" value="SLL1102 PROTEIN"/>
    <property type="match status" value="1"/>
</dbReference>
<reference evidence="12 13" key="1">
    <citation type="submission" date="2017-08" db="EMBL/GenBank/DDBJ databases">
        <title>WGS of Clinical strains of the CDC Group NO-1 linked to zoonotic infections in humans.</title>
        <authorList>
            <person name="Bernier A.-M."/>
            <person name="Bernard K."/>
        </authorList>
    </citation>
    <scope>NUCLEOTIDE SEQUENCE [LARGE SCALE GENOMIC DNA]</scope>
    <source>
        <strain evidence="12 13">NML79-0751</strain>
    </source>
</reference>
<feature type="transmembrane region" description="Helical" evidence="9">
    <location>
        <begin position="21"/>
        <end position="38"/>
    </location>
</feature>
<evidence type="ECO:0000256" key="3">
    <source>
        <dbReference type="ARBA" id="ARBA00022475"/>
    </source>
</evidence>
<evidence type="ECO:0000256" key="4">
    <source>
        <dbReference type="ARBA" id="ARBA00022519"/>
    </source>
</evidence>
<keyword evidence="5 9" id="KW-0812">Transmembrane</keyword>
<organism evidence="12 13">
    <name type="scientific">Vandammella animalimorsus</name>
    <dbReference type="NCBI Taxonomy" id="2029117"/>
    <lineage>
        <taxon>Bacteria</taxon>
        <taxon>Pseudomonadati</taxon>
        <taxon>Pseudomonadota</taxon>
        <taxon>Betaproteobacteria</taxon>
        <taxon>Burkholderiales</taxon>
        <taxon>Comamonadaceae</taxon>
        <taxon>Vandammella</taxon>
    </lineage>
</organism>
<protein>
    <recommendedName>
        <fullName evidence="9">TRAP transporter small permease protein</fullName>
    </recommendedName>
</protein>
<evidence type="ECO:0000256" key="1">
    <source>
        <dbReference type="ARBA" id="ARBA00004429"/>
    </source>
</evidence>
<evidence type="ECO:0000256" key="7">
    <source>
        <dbReference type="ARBA" id="ARBA00023136"/>
    </source>
</evidence>
<dbReference type="Proteomes" id="UP000218644">
    <property type="component" value="Unassembled WGS sequence"/>
</dbReference>
<evidence type="ECO:0000256" key="10">
    <source>
        <dbReference type="SAM" id="MobiDB-lite"/>
    </source>
</evidence>
<evidence type="ECO:0000313" key="13">
    <source>
        <dbReference type="Proteomes" id="UP000218644"/>
    </source>
</evidence>
<keyword evidence="6 9" id="KW-1133">Transmembrane helix</keyword>
<dbReference type="InterPro" id="IPR055348">
    <property type="entry name" value="DctQ"/>
</dbReference>
<comment type="subunit">
    <text evidence="9">The complex comprises the extracytoplasmic solute receptor protein and the two transmembrane proteins.</text>
</comment>
<comment type="subcellular location">
    <subcellularLocation>
        <location evidence="1 9">Cell inner membrane</location>
        <topology evidence="1 9">Multi-pass membrane protein</topology>
    </subcellularLocation>
</comment>